<organism evidence="2 3">
    <name type="scientific">Actinoallomurus liliacearum</name>
    <dbReference type="NCBI Taxonomy" id="1080073"/>
    <lineage>
        <taxon>Bacteria</taxon>
        <taxon>Bacillati</taxon>
        <taxon>Actinomycetota</taxon>
        <taxon>Actinomycetes</taxon>
        <taxon>Streptosporangiales</taxon>
        <taxon>Thermomonosporaceae</taxon>
        <taxon>Actinoallomurus</taxon>
    </lineage>
</organism>
<feature type="region of interest" description="Disordered" evidence="1">
    <location>
        <begin position="103"/>
        <end position="249"/>
    </location>
</feature>
<feature type="region of interest" description="Disordered" evidence="1">
    <location>
        <begin position="58"/>
        <end position="77"/>
    </location>
</feature>
<sequence>MTEGGSATPEPLDLSEITRSGDLFDALAARRVTDPGSGSAVSDDPAARLLAALVADVDTGAPPLPGPARVSRATSKTSGRPVVRAFVTFGAVAVMLTTAGAAVAVGGGGGGPKAHAPSARHQLTERSKARIESVGRALPSGPRPTVDRTPADKADPTPTTTKASGPHTPEKGRGSAFAGPPSARQSGSPSATPTPTPTPSPSAGTPTESPSPVSTSTPATPQPDDTAIAPQRRVTGAKTGAPGRTPRAR</sequence>
<dbReference type="Proteomes" id="UP001500212">
    <property type="component" value="Unassembled WGS sequence"/>
</dbReference>
<dbReference type="RefSeq" id="WP_345352981.1">
    <property type="nucleotide sequence ID" value="NZ_BAABHJ010000005.1"/>
</dbReference>
<comment type="caution">
    <text evidence="2">The sequence shown here is derived from an EMBL/GenBank/DDBJ whole genome shotgun (WGS) entry which is preliminary data.</text>
</comment>
<reference evidence="3" key="1">
    <citation type="journal article" date="2019" name="Int. J. Syst. Evol. Microbiol.">
        <title>The Global Catalogue of Microorganisms (GCM) 10K type strain sequencing project: providing services to taxonomists for standard genome sequencing and annotation.</title>
        <authorList>
            <consortium name="The Broad Institute Genomics Platform"/>
            <consortium name="The Broad Institute Genome Sequencing Center for Infectious Disease"/>
            <person name="Wu L."/>
            <person name="Ma J."/>
        </authorList>
    </citation>
    <scope>NUCLEOTIDE SEQUENCE [LARGE SCALE GENOMIC DNA]</scope>
    <source>
        <strain evidence="3">JCM 17938</strain>
    </source>
</reference>
<evidence type="ECO:0000313" key="3">
    <source>
        <dbReference type="Proteomes" id="UP001500212"/>
    </source>
</evidence>
<evidence type="ECO:0000313" key="2">
    <source>
        <dbReference type="EMBL" id="GAA4606634.1"/>
    </source>
</evidence>
<name>A0ABP8TF14_9ACTN</name>
<evidence type="ECO:0008006" key="4">
    <source>
        <dbReference type="Google" id="ProtNLM"/>
    </source>
</evidence>
<keyword evidence="3" id="KW-1185">Reference proteome</keyword>
<proteinExistence type="predicted"/>
<feature type="compositionally biased region" description="Basic and acidic residues" evidence="1">
    <location>
        <begin position="145"/>
        <end position="155"/>
    </location>
</feature>
<feature type="compositionally biased region" description="Low complexity" evidence="1">
    <location>
        <begin position="201"/>
        <end position="223"/>
    </location>
</feature>
<dbReference type="EMBL" id="BAABHJ010000005">
    <property type="protein sequence ID" value="GAA4606634.1"/>
    <property type="molecule type" value="Genomic_DNA"/>
</dbReference>
<evidence type="ECO:0000256" key="1">
    <source>
        <dbReference type="SAM" id="MobiDB-lite"/>
    </source>
</evidence>
<accession>A0ABP8TF14</accession>
<protein>
    <recommendedName>
        <fullName evidence="4">Anti-sigma-D factor RsdA sigma factor binding region domain-containing protein</fullName>
    </recommendedName>
</protein>
<feature type="compositionally biased region" description="Basic and acidic residues" evidence="1">
    <location>
        <begin position="122"/>
        <end position="133"/>
    </location>
</feature>
<gene>
    <name evidence="2" type="ORF">GCM10023195_24200</name>
</gene>